<protein>
    <submittedName>
        <fullName evidence="1">Uncharacterized protein</fullName>
    </submittedName>
</protein>
<keyword evidence="2" id="KW-1185">Reference proteome</keyword>
<evidence type="ECO:0000313" key="1">
    <source>
        <dbReference type="EMBL" id="PTB77208.1"/>
    </source>
</evidence>
<evidence type="ECO:0000313" key="2">
    <source>
        <dbReference type="Proteomes" id="UP000240760"/>
    </source>
</evidence>
<proteinExistence type="predicted"/>
<sequence>MNSILPVLINLVLPYSKTPCHGISAYVHNVSPHPPYKVQAPPPLIHHVLQKLRASLSSFFLCISLNS</sequence>
<organism evidence="1 2">
    <name type="scientific">Trichoderma longibrachiatum ATCC 18648</name>
    <dbReference type="NCBI Taxonomy" id="983965"/>
    <lineage>
        <taxon>Eukaryota</taxon>
        <taxon>Fungi</taxon>
        <taxon>Dikarya</taxon>
        <taxon>Ascomycota</taxon>
        <taxon>Pezizomycotina</taxon>
        <taxon>Sordariomycetes</taxon>
        <taxon>Hypocreomycetidae</taxon>
        <taxon>Hypocreales</taxon>
        <taxon>Hypocreaceae</taxon>
        <taxon>Trichoderma</taxon>
    </lineage>
</organism>
<dbReference type="Proteomes" id="UP000240760">
    <property type="component" value="Unassembled WGS sequence"/>
</dbReference>
<gene>
    <name evidence="1" type="ORF">M440DRAFT_1206660</name>
</gene>
<reference evidence="1 2" key="1">
    <citation type="submission" date="2016-07" db="EMBL/GenBank/DDBJ databases">
        <title>Multiple horizontal gene transfer events from other fungi enriched the ability of initially mycotrophic Trichoderma (Ascomycota) to feed on dead plant biomass.</title>
        <authorList>
            <consortium name="DOE Joint Genome Institute"/>
            <person name="Aerts A."/>
            <person name="Atanasova L."/>
            <person name="Chenthamara K."/>
            <person name="Zhang J."/>
            <person name="Grujic M."/>
            <person name="Henrissat B."/>
            <person name="Kuo A."/>
            <person name="Salamov A."/>
            <person name="Lipzen A."/>
            <person name="Labutti K."/>
            <person name="Barry K."/>
            <person name="Miao Y."/>
            <person name="Rahimi M.J."/>
            <person name="Shen Q."/>
            <person name="Grigoriev I.V."/>
            <person name="Kubicek C.P."/>
            <person name="Druzhinina I.S."/>
        </authorList>
    </citation>
    <scope>NUCLEOTIDE SEQUENCE [LARGE SCALE GENOMIC DNA]</scope>
    <source>
        <strain evidence="1 2">ATCC 18648</strain>
    </source>
</reference>
<dbReference type="EMBL" id="KZ679130">
    <property type="protein sequence ID" value="PTB77208.1"/>
    <property type="molecule type" value="Genomic_DNA"/>
</dbReference>
<dbReference type="AlphaFoldDB" id="A0A2T4C6R4"/>
<accession>A0A2T4C6R4</accession>
<name>A0A2T4C6R4_TRILO</name>